<dbReference type="Proteomes" id="UP000265520">
    <property type="component" value="Unassembled WGS sequence"/>
</dbReference>
<feature type="non-terminal residue" evidence="1">
    <location>
        <position position="104"/>
    </location>
</feature>
<comment type="caution">
    <text evidence="1">The sequence shown here is derived from an EMBL/GenBank/DDBJ whole genome shotgun (WGS) entry which is preliminary data.</text>
</comment>
<sequence>MKKLKVALRKWNKEVYGDVDSKIGTLTDEIEFLELKGEREVLSEVELLERKEKFNLLWHLLKSKDRLEFQKSRSRWLREGDANSGFFHACVKSRRRSNFLVALK</sequence>
<evidence type="ECO:0000313" key="2">
    <source>
        <dbReference type="Proteomes" id="UP000265520"/>
    </source>
</evidence>
<reference evidence="1 2" key="1">
    <citation type="journal article" date="2018" name="Front. Plant Sci.">
        <title>Red Clover (Trifolium pratense) and Zigzag Clover (T. medium) - A Picture of Genomic Similarities and Differences.</title>
        <authorList>
            <person name="Dluhosova J."/>
            <person name="Istvanek J."/>
            <person name="Nedelnik J."/>
            <person name="Repkova J."/>
        </authorList>
    </citation>
    <scope>NUCLEOTIDE SEQUENCE [LARGE SCALE GENOMIC DNA]</scope>
    <source>
        <strain evidence="2">cv. 10/8</strain>
        <tissue evidence="1">Leaf</tissue>
    </source>
</reference>
<dbReference type="EMBL" id="LXQA010220850">
    <property type="protein sequence ID" value="MCI35166.1"/>
    <property type="molecule type" value="Genomic_DNA"/>
</dbReference>
<proteinExistence type="predicted"/>
<accession>A0A392RH70</accession>
<dbReference type="AlphaFoldDB" id="A0A392RH70"/>
<name>A0A392RH70_9FABA</name>
<protein>
    <recommendedName>
        <fullName evidence="3">RNA-directed DNA polymerase (Reverse transcriptase)</fullName>
    </recommendedName>
</protein>
<keyword evidence="2" id="KW-1185">Reference proteome</keyword>
<evidence type="ECO:0008006" key="3">
    <source>
        <dbReference type="Google" id="ProtNLM"/>
    </source>
</evidence>
<evidence type="ECO:0000313" key="1">
    <source>
        <dbReference type="EMBL" id="MCI35166.1"/>
    </source>
</evidence>
<organism evidence="1 2">
    <name type="scientific">Trifolium medium</name>
    <dbReference type="NCBI Taxonomy" id="97028"/>
    <lineage>
        <taxon>Eukaryota</taxon>
        <taxon>Viridiplantae</taxon>
        <taxon>Streptophyta</taxon>
        <taxon>Embryophyta</taxon>
        <taxon>Tracheophyta</taxon>
        <taxon>Spermatophyta</taxon>
        <taxon>Magnoliopsida</taxon>
        <taxon>eudicotyledons</taxon>
        <taxon>Gunneridae</taxon>
        <taxon>Pentapetalae</taxon>
        <taxon>rosids</taxon>
        <taxon>fabids</taxon>
        <taxon>Fabales</taxon>
        <taxon>Fabaceae</taxon>
        <taxon>Papilionoideae</taxon>
        <taxon>50 kb inversion clade</taxon>
        <taxon>NPAAA clade</taxon>
        <taxon>Hologalegina</taxon>
        <taxon>IRL clade</taxon>
        <taxon>Trifolieae</taxon>
        <taxon>Trifolium</taxon>
    </lineage>
</organism>